<keyword evidence="2" id="KW-1185">Reference proteome</keyword>
<name>A0ABV0BDR8_9SPHN</name>
<organism evidence="1 2">
    <name type="scientific">Sphingomonas rustica</name>
    <dbReference type="NCBI Taxonomy" id="3103142"/>
    <lineage>
        <taxon>Bacteria</taxon>
        <taxon>Pseudomonadati</taxon>
        <taxon>Pseudomonadota</taxon>
        <taxon>Alphaproteobacteria</taxon>
        <taxon>Sphingomonadales</taxon>
        <taxon>Sphingomonadaceae</taxon>
        <taxon>Sphingomonas</taxon>
    </lineage>
</organism>
<dbReference type="EMBL" id="JBDIZK010000010">
    <property type="protein sequence ID" value="MEN3748781.1"/>
    <property type="molecule type" value="Genomic_DNA"/>
</dbReference>
<gene>
    <name evidence="1" type="ORF">TPR58_16525</name>
</gene>
<dbReference type="Proteomes" id="UP001427805">
    <property type="component" value="Unassembled WGS sequence"/>
</dbReference>
<proteinExistence type="predicted"/>
<reference evidence="1 2" key="1">
    <citation type="submission" date="2024-05" db="EMBL/GenBank/DDBJ databases">
        <title>Sphingomonas sp. HF-S3 16S ribosomal RNA gene Genome sequencing and assembly.</title>
        <authorList>
            <person name="Lee H."/>
        </authorList>
    </citation>
    <scope>NUCLEOTIDE SEQUENCE [LARGE SCALE GENOMIC DNA]</scope>
    <source>
        <strain evidence="1 2">HF-S3</strain>
    </source>
</reference>
<evidence type="ECO:0000313" key="2">
    <source>
        <dbReference type="Proteomes" id="UP001427805"/>
    </source>
</evidence>
<accession>A0ABV0BDR8</accession>
<protein>
    <submittedName>
        <fullName evidence="1">Uncharacterized protein</fullName>
    </submittedName>
</protein>
<evidence type="ECO:0000313" key="1">
    <source>
        <dbReference type="EMBL" id="MEN3748781.1"/>
    </source>
</evidence>
<comment type="caution">
    <text evidence="1">The sequence shown here is derived from an EMBL/GenBank/DDBJ whole genome shotgun (WGS) entry which is preliminary data.</text>
</comment>
<dbReference type="RefSeq" id="WP_346247818.1">
    <property type="nucleotide sequence ID" value="NZ_JBDIZK010000010.1"/>
</dbReference>
<sequence length="62" mass="6271">MPVGLVLDVPERLHDQLLMGLAQARGFTPPAILVPSGEGDAVHAYPVGGALCFSDSGLGEGA</sequence>